<dbReference type="GO" id="GO:0005886">
    <property type="term" value="C:plasma membrane"/>
    <property type="evidence" value="ECO:0007669"/>
    <property type="project" value="UniProtKB-SubCell"/>
</dbReference>
<dbReference type="PATRIC" id="fig|525903.6.peg.403"/>
<organism evidence="9 10">
    <name type="scientific">Thermanaerovibrio acidaminovorans (strain ATCC 49978 / DSM 6589 / Su883)</name>
    <name type="common">Selenomonas acidaminovorans</name>
    <dbReference type="NCBI Taxonomy" id="525903"/>
    <lineage>
        <taxon>Bacteria</taxon>
        <taxon>Thermotogati</taxon>
        <taxon>Synergistota</taxon>
        <taxon>Synergistia</taxon>
        <taxon>Synergistales</taxon>
        <taxon>Synergistaceae</taxon>
        <taxon>Thermanaerovibrio</taxon>
    </lineage>
</organism>
<dbReference type="eggNOG" id="COG0600">
    <property type="taxonomic scope" value="Bacteria"/>
</dbReference>
<evidence type="ECO:0000256" key="2">
    <source>
        <dbReference type="ARBA" id="ARBA00022448"/>
    </source>
</evidence>
<feature type="transmembrane region" description="Helical" evidence="7">
    <location>
        <begin position="52"/>
        <end position="72"/>
    </location>
</feature>
<evidence type="ECO:0000256" key="7">
    <source>
        <dbReference type="RuleBase" id="RU363032"/>
    </source>
</evidence>
<feature type="transmembrane region" description="Helical" evidence="7">
    <location>
        <begin position="27"/>
        <end position="46"/>
    </location>
</feature>
<dbReference type="FunFam" id="1.10.3720.10:FF:000003">
    <property type="entry name" value="Aliphatic sulfonate ABC transporter permease"/>
    <property type="match status" value="1"/>
</dbReference>
<evidence type="ECO:0000256" key="3">
    <source>
        <dbReference type="ARBA" id="ARBA00022475"/>
    </source>
</evidence>
<dbReference type="SUPFAM" id="SSF161098">
    <property type="entry name" value="MetI-like"/>
    <property type="match status" value="1"/>
</dbReference>
<feature type="transmembrane region" description="Helical" evidence="7">
    <location>
        <begin position="147"/>
        <end position="166"/>
    </location>
</feature>
<dbReference type="AlphaFoldDB" id="D1B8N2"/>
<reference evidence="9 10" key="1">
    <citation type="journal article" date="2009" name="Stand. Genomic Sci.">
        <title>Complete genome sequence of Thermanaerovibrio acidaminovorans type strain (Su883).</title>
        <authorList>
            <person name="Chovatia M."/>
            <person name="Sikorski J."/>
            <person name="Schroder M."/>
            <person name="Lapidus A."/>
            <person name="Nolan M."/>
            <person name="Tice H."/>
            <person name="Glavina Del Rio T."/>
            <person name="Copeland A."/>
            <person name="Cheng J.F."/>
            <person name="Lucas S."/>
            <person name="Chen F."/>
            <person name="Bruce D."/>
            <person name="Goodwin L."/>
            <person name="Pitluck S."/>
            <person name="Ivanova N."/>
            <person name="Mavromatis K."/>
            <person name="Ovchinnikova G."/>
            <person name="Pati A."/>
            <person name="Chen A."/>
            <person name="Palaniappan K."/>
            <person name="Land M."/>
            <person name="Hauser L."/>
            <person name="Chang Y.J."/>
            <person name="Jeffries C.D."/>
            <person name="Chain P."/>
            <person name="Saunders E."/>
            <person name="Detter J.C."/>
            <person name="Brettin T."/>
            <person name="Rohde M."/>
            <person name="Goker M."/>
            <person name="Spring S."/>
            <person name="Bristow J."/>
            <person name="Markowitz V."/>
            <person name="Hugenholtz P."/>
            <person name="Kyrpides N.C."/>
            <person name="Klenk H.P."/>
            <person name="Eisen J.A."/>
        </authorList>
    </citation>
    <scope>NUCLEOTIDE SEQUENCE [LARGE SCALE GENOMIC DNA]</scope>
    <source>
        <strain evidence="10">ATCC 49978 / DSM 6589 / Su883</strain>
    </source>
</reference>
<keyword evidence="10" id="KW-1185">Reference proteome</keyword>
<keyword evidence="3" id="KW-1003">Cell membrane</keyword>
<dbReference type="OrthoDB" id="9796361at2"/>
<keyword evidence="6 7" id="KW-0472">Membrane</keyword>
<dbReference type="PANTHER" id="PTHR30151">
    <property type="entry name" value="ALKANE SULFONATE ABC TRANSPORTER-RELATED, MEMBRANE SUBUNIT"/>
    <property type="match status" value="1"/>
</dbReference>
<evidence type="ECO:0000313" key="9">
    <source>
        <dbReference type="EMBL" id="ACZ18635.1"/>
    </source>
</evidence>
<dbReference type="GO" id="GO:0010438">
    <property type="term" value="P:cellular response to sulfur starvation"/>
    <property type="evidence" value="ECO:0007669"/>
    <property type="project" value="TreeGrafter"/>
</dbReference>
<accession>D1B8N2</accession>
<evidence type="ECO:0000256" key="5">
    <source>
        <dbReference type="ARBA" id="ARBA00022989"/>
    </source>
</evidence>
<dbReference type="InterPro" id="IPR035906">
    <property type="entry name" value="MetI-like_sf"/>
</dbReference>
<feature type="transmembrane region" description="Helical" evidence="7">
    <location>
        <begin position="186"/>
        <end position="207"/>
    </location>
</feature>
<keyword evidence="4 7" id="KW-0812">Transmembrane</keyword>
<dbReference type="Proteomes" id="UP000002030">
    <property type="component" value="Chromosome"/>
</dbReference>
<dbReference type="HOGENOM" id="CLU_046113_1_2_0"/>
<evidence type="ECO:0000313" key="10">
    <source>
        <dbReference type="Proteomes" id="UP000002030"/>
    </source>
</evidence>
<dbReference type="Gene3D" id="1.10.3720.10">
    <property type="entry name" value="MetI-like"/>
    <property type="match status" value="1"/>
</dbReference>
<keyword evidence="5 7" id="KW-1133">Transmembrane helix</keyword>
<dbReference type="KEGG" id="tai:Taci_0398"/>
<feature type="transmembrane region" description="Helical" evidence="7">
    <location>
        <begin position="124"/>
        <end position="140"/>
    </location>
</feature>
<dbReference type="PROSITE" id="PS50928">
    <property type="entry name" value="ABC_TM1"/>
    <property type="match status" value="1"/>
</dbReference>
<feature type="transmembrane region" description="Helical" evidence="7">
    <location>
        <begin position="242"/>
        <end position="263"/>
    </location>
</feature>
<dbReference type="InterPro" id="IPR000515">
    <property type="entry name" value="MetI-like"/>
</dbReference>
<evidence type="ECO:0000256" key="6">
    <source>
        <dbReference type="ARBA" id="ARBA00023136"/>
    </source>
</evidence>
<evidence type="ECO:0000259" key="8">
    <source>
        <dbReference type="PROSITE" id="PS50928"/>
    </source>
</evidence>
<evidence type="ECO:0000256" key="1">
    <source>
        <dbReference type="ARBA" id="ARBA00004651"/>
    </source>
</evidence>
<dbReference type="PANTHER" id="PTHR30151:SF25">
    <property type="entry name" value="TAURINE TRANSPORT SYSTEM PERMEASE PROTEIN TAUC"/>
    <property type="match status" value="1"/>
</dbReference>
<name>D1B8N2_THEAS</name>
<dbReference type="EnsemblBacteria" id="ACZ18635">
    <property type="protein sequence ID" value="ACZ18635"/>
    <property type="gene ID" value="Taci_0398"/>
</dbReference>
<feature type="domain" description="ABC transmembrane type-1" evidence="8">
    <location>
        <begin position="80"/>
        <end position="260"/>
    </location>
</feature>
<proteinExistence type="inferred from homology"/>
<sequence length="278" mass="29803">MNRAKGDQIGYENYDPDPRRATSGSPVLWGPGAVIAGALLALWWIGSRMGLWTSYILPSPSAVGAAFLDLVYSGRLREHLLSSLTRIGMGFTMSSAVALPAGILMGLRPRLRRAISPLLEFMRHVPPLALLPLLILWFGIGEGSKLAVIALASFFPAFINAMEGVMGCDRSLVEVGHAFGLSEREIIGRIVLPYSLPYVLAGLRLALGYSWRSLIGAELLAASSGLGYMIQDAQAMSRPDVALVGIFVIGLVGIASDGLFRVITSSLLVGRRWGDDAH</sequence>
<feature type="transmembrane region" description="Helical" evidence="7">
    <location>
        <begin position="214"/>
        <end position="230"/>
    </location>
</feature>
<dbReference type="CDD" id="cd06261">
    <property type="entry name" value="TM_PBP2"/>
    <property type="match status" value="1"/>
</dbReference>
<comment type="similarity">
    <text evidence="7">Belongs to the binding-protein-dependent transport system permease family.</text>
</comment>
<feature type="transmembrane region" description="Helical" evidence="7">
    <location>
        <begin position="84"/>
        <end position="104"/>
    </location>
</feature>
<protein>
    <submittedName>
        <fullName evidence="9">Binding-protein-dependent transport systems inner membrane component</fullName>
    </submittedName>
</protein>
<gene>
    <name evidence="9" type="ordered locus">Taci_0398</name>
</gene>
<evidence type="ECO:0000256" key="4">
    <source>
        <dbReference type="ARBA" id="ARBA00022692"/>
    </source>
</evidence>
<dbReference type="Pfam" id="PF00528">
    <property type="entry name" value="BPD_transp_1"/>
    <property type="match status" value="1"/>
</dbReference>
<keyword evidence="2 7" id="KW-0813">Transport</keyword>
<dbReference type="EMBL" id="CP001818">
    <property type="protein sequence ID" value="ACZ18635.1"/>
    <property type="molecule type" value="Genomic_DNA"/>
</dbReference>
<dbReference type="RefSeq" id="WP_012869151.1">
    <property type="nucleotide sequence ID" value="NC_013522.1"/>
</dbReference>
<dbReference type="STRING" id="525903.Taci_0398"/>
<dbReference type="GO" id="GO:0042918">
    <property type="term" value="P:alkanesulfonate transmembrane transport"/>
    <property type="evidence" value="ECO:0007669"/>
    <property type="project" value="UniProtKB-ARBA"/>
</dbReference>
<comment type="subcellular location">
    <subcellularLocation>
        <location evidence="1 7">Cell membrane</location>
        <topology evidence="1 7">Multi-pass membrane protein</topology>
    </subcellularLocation>
</comment>